<feature type="domain" description="ACAD9/ACADV-like C-terminal" evidence="13">
    <location>
        <begin position="541"/>
        <end position="657"/>
    </location>
</feature>
<dbReference type="Pfam" id="PF02770">
    <property type="entry name" value="Acyl-CoA_dh_M"/>
    <property type="match status" value="1"/>
</dbReference>
<dbReference type="SUPFAM" id="SSF47203">
    <property type="entry name" value="Acyl-CoA dehydrogenase C-terminal domain-like"/>
    <property type="match status" value="1"/>
</dbReference>
<protein>
    <submittedName>
        <fullName evidence="14">Uncharacterized protein</fullName>
    </submittedName>
</protein>
<comment type="cofactor">
    <cofactor evidence="1 9">
        <name>FAD</name>
        <dbReference type="ChEBI" id="CHEBI:57692"/>
    </cofactor>
</comment>
<dbReference type="InterPro" id="IPR036250">
    <property type="entry name" value="AcylCo_DH-like_C"/>
</dbReference>
<keyword evidence="15" id="KW-1185">Reference proteome</keyword>
<keyword evidence="7 9" id="KW-0560">Oxidoreductase</keyword>
<feature type="domain" description="Acyl-CoA oxidase/dehydrogenase middle" evidence="11">
    <location>
        <begin position="210"/>
        <end position="326"/>
    </location>
</feature>
<dbReference type="InterPro" id="IPR037069">
    <property type="entry name" value="AcylCoA_DH/ox_N_sf"/>
</dbReference>
<dbReference type="OrthoDB" id="354at2759"/>
<keyword evidence="8" id="KW-0496">Mitochondrion</keyword>
<dbReference type="InterPro" id="IPR009075">
    <property type="entry name" value="AcylCo_DH/oxidase_C"/>
</dbReference>
<dbReference type="InterPro" id="IPR009100">
    <property type="entry name" value="AcylCoA_DH/oxidase_NM_dom_sf"/>
</dbReference>
<evidence type="ECO:0000256" key="8">
    <source>
        <dbReference type="ARBA" id="ARBA00023128"/>
    </source>
</evidence>
<evidence type="ECO:0000259" key="11">
    <source>
        <dbReference type="Pfam" id="PF02770"/>
    </source>
</evidence>
<evidence type="ECO:0000256" key="4">
    <source>
        <dbReference type="ARBA" id="ARBA00022630"/>
    </source>
</evidence>
<sequence length="668" mass="74303">MKMLLRSIPLRCGQAAILRHQVRKPSAQPKRFQSNAAVGIRSEAHKNDEFEIIKEKTRQLLEKPKIDRQPFLKNLFIKKIDPQILEFPEVPKSAFDEIMRQVEPLAAKVLKDVDAKDVDKNSEIPDEVVAELGNSGAFVHLIPRTHYGNDMDLVGWTSLIESLSLNGNVSLGTLAYTMGSWCTRPISQFGTEEQKAFYLPQIADGKAAFSFCVSEARSGCNVASMETSVRMGPDNRGYILNGKKSWVINAEKANYFIVIAKHEGMGQITGLSRDTSAEYYKAAAKQQEGSMSAFIVSKKAPGVMVGDVVPFVGLKGLRVSEVIFEETAVSLDCLLGSVGQGFDIAMKSVAAERHVLAAAAVPLLKKLMAETVRHACERKLFNRELKEFQMIKEKLAEVAYLTYGLESMMYLTSLLIDTTETPEFDLESAAVRAFLGEVGPYCVKSCMEVFGAAGLAQNTVFEQASRDLLTLSSLDGGTDIARLYVSLSGLQYAGAAYAKNIHERNNPFNYPNQMVRNFMVNLVPGSKKKRKVFLEDYLHPNFQVVGQDVELACHLFFDCVEGLLVEYNKNMIHRQMDLRRISEMAVLIYGSFAALGRASRSYCNGIKHNQQEMNLAILFANHATQRIDAIHKEISTTAFARDGLMQTVANHMVTQQSYGVEHPLSRVF</sequence>
<dbReference type="PANTHER" id="PTHR43884">
    <property type="entry name" value="ACYL-COA DEHYDROGENASE"/>
    <property type="match status" value="1"/>
</dbReference>
<accession>A0A1D1UZ32</accession>
<dbReference type="GO" id="GO:0006631">
    <property type="term" value="P:fatty acid metabolic process"/>
    <property type="evidence" value="ECO:0007669"/>
    <property type="project" value="UniProtKB-ARBA"/>
</dbReference>
<evidence type="ECO:0000259" key="13">
    <source>
        <dbReference type="Pfam" id="PF21343"/>
    </source>
</evidence>
<dbReference type="Proteomes" id="UP000186922">
    <property type="component" value="Unassembled WGS sequence"/>
</dbReference>
<evidence type="ECO:0000313" key="15">
    <source>
        <dbReference type="Proteomes" id="UP000186922"/>
    </source>
</evidence>
<dbReference type="GO" id="GO:0005739">
    <property type="term" value="C:mitochondrion"/>
    <property type="evidence" value="ECO:0007669"/>
    <property type="project" value="UniProtKB-SubCell"/>
</dbReference>
<evidence type="ECO:0000256" key="6">
    <source>
        <dbReference type="ARBA" id="ARBA00022946"/>
    </source>
</evidence>
<dbReference type="Gene3D" id="1.10.540.10">
    <property type="entry name" value="Acyl-CoA dehydrogenase/oxidase, N-terminal domain"/>
    <property type="match status" value="1"/>
</dbReference>
<dbReference type="InterPro" id="IPR046373">
    <property type="entry name" value="Acyl-CoA_Oxase/DH_mid-dom_sf"/>
</dbReference>
<proteinExistence type="inferred from homology"/>
<dbReference type="STRING" id="947166.A0A1D1UZ32"/>
<gene>
    <name evidence="14" type="primary">RvY_05559-1</name>
    <name evidence="14" type="synonym">RvY_05559.1</name>
    <name evidence="14" type="ORF">RvY_05559</name>
</gene>
<dbReference type="EMBL" id="BDGG01000002">
    <property type="protein sequence ID" value="GAU93655.1"/>
    <property type="molecule type" value="Genomic_DNA"/>
</dbReference>
<organism evidence="14 15">
    <name type="scientific">Ramazzottius varieornatus</name>
    <name type="common">Water bear</name>
    <name type="synonym">Tardigrade</name>
    <dbReference type="NCBI Taxonomy" id="947166"/>
    <lineage>
        <taxon>Eukaryota</taxon>
        <taxon>Metazoa</taxon>
        <taxon>Ecdysozoa</taxon>
        <taxon>Tardigrada</taxon>
        <taxon>Eutardigrada</taxon>
        <taxon>Parachela</taxon>
        <taxon>Hypsibioidea</taxon>
        <taxon>Ramazzottiidae</taxon>
        <taxon>Ramazzottius</taxon>
    </lineage>
</organism>
<comment type="caution">
    <text evidence="14">The sequence shown here is derived from an EMBL/GenBank/DDBJ whole genome shotgun (WGS) entry which is preliminary data.</text>
</comment>
<dbReference type="InterPro" id="IPR006091">
    <property type="entry name" value="Acyl-CoA_Oxase/DH_mid-dom"/>
</dbReference>
<evidence type="ECO:0000259" key="12">
    <source>
        <dbReference type="Pfam" id="PF02771"/>
    </source>
</evidence>
<evidence type="ECO:0000256" key="9">
    <source>
        <dbReference type="RuleBase" id="RU362125"/>
    </source>
</evidence>
<evidence type="ECO:0000313" key="14">
    <source>
        <dbReference type="EMBL" id="GAU93655.1"/>
    </source>
</evidence>
<evidence type="ECO:0000256" key="7">
    <source>
        <dbReference type="ARBA" id="ARBA00023002"/>
    </source>
</evidence>
<keyword evidence="5 9" id="KW-0274">FAD</keyword>
<dbReference type="Pfam" id="PF21343">
    <property type="entry name" value="ACAD9-ACADV_C"/>
    <property type="match status" value="1"/>
</dbReference>
<comment type="similarity">
    <text evidence="3 9">Belongs to the acyl-CoA dehydrogenase family.</text>
</comment>
<dbReference type="PANTHER" id="PTHR43884:SF9">
    <property type="entry name" value="COMPLEX I ASSEMBLY FACTOR ACAD9, MITOCHONDRIAL"/>
    <property type="match status" value="1"/>
</dbReference>
<dbReference type="Gene3D" id="1.20.140.10">
    <property type="entry name" value="Butyryl-CoA Dehydrogenase, subunit A, domain 3"/>
    <property type="match status" value="2"/>
</dbReference>
<feature type="domain" description="Acyl-CoA dehydrogenase/oxidase N-terminal" evidence="12">
    <location>
        <begin position="98"/>
        <end position="206"/>
    </location>
</feature>
<evidence type="ECO:0000256" key="3">
    <source>
        <dbReference type="ARBA" id="ARBA00009347"/>
    </source>
</evidence>
<dbReference type="Pfam" id="PF00441">
    <property type="entry name" value="Acyl-CoA_dh_1"/>
    <property type="match status" value="1"/>
</dbReference>
<keyword evidence="6" id="KW-0809">Transit peptide</keyword>
<name>A0A1D1UZ32_RAMVA</name>
<evidence type="ECO:0000256" key="5">
    <source>
        <dbReference type="ARBA" id="ARBA00022827"/>
    </source>
</evidence>
<evidence type="ECO:0000256" key="1">
    <source>
        <dbReference type="ARBA" id="ARBA00001974"/>
    </source>
</evidence>
<keyword evidence="4 9" id="KW-0285">Flavoprotein</keyword>
<dbReference type="Gene3D" id="2.40.110.10">
    <property type="entry name" value="Butyryl-CoA Dehydrogenase, subunit A, domain 2"/>
    <property type="match status" value="1"/>
</dbReference>
<dbReference type="InterPro" id="IPR049448">
    <property type="entry name" value="ACAD9/ACADV-like_C"/>
</dbReference>
<comment type="subcellular location">
    <subcellularLocation>
        <location evidence="2">Mitochondrion</location>
    </subcellularLocation>
</comment>
<reference evidence="14 15" key="1">
    <citation type="journal article" date="2016" name="Nat. Commun.">
        <title>Extremotolerant tardigrade genome and improved radiotolerance of human cultured cells by tardigrade-unique protein.</title>
        <authorList>
            <person name="Hashimoto T."/>
            <person name="Horikawa D.D."/>
            <person name="Saito Y."/>
            <person name="Kuwahara H."/>
            <person name="Kozuka-Hata H."/>
            <person name="Shin-I T."/>
            <person name="Minakuchi Y."/>
            <person name="Ohishi K."/>
            <person name="Motoyama A."/>
            <person name="Aizu T."/>
            <person name="Enomoto A."/>
            <person name="Kondo K."/>
            <person name="Tanaka S."/>
            <person name="Hara Y."/>
            <person name="Koshikawa S."/>
            <person name="Sagara H."/>
            <person name="Miura T."/>
            <person name="Yokobori S."/>
            <person name="Miyagawa K."/>
            <person name="Suzuki Y."/>
            <person name="Kubo T."/>
            <person name="Oyama M."/>
            <person name="Kohara Y."/>
            <person name="Fujiyama A."/>
            <person name="Arakawa K."/>
            <person name="Katayama T."/>
            <person name="Toyoda A."/>
            <person name="Kunieda T."/>
        </authorList>
    </citation>
    <scope>NUCLEOTIDE SEQUENCE [LARGE SCALE GENOMIC DNA]</scope>
    <source>
        <strain evidence="14 15">YOKOZUNA-1</strain>
    </source>
</reference>
<dbReference type="GO" id="GO:0050660">
    <property type="term" value="F:flavin adenine dinucleotide binding"/>
    <property type="evidence" value="ECO:0007669"/>
    <property type="project" value="InterPro"/>
</dbReference>
<dbReference type="InterPro" id="IPR013786">
    <property type="entry name" value="AcylCoA_DH/ox_N"/>
</dbReference>
<evidence type="ECO:0000256" key="2">
    <source>
        <dbReference type="ARBA" id="ARBA00004173"/>
    </source>
</evidence>
<dbReference type="AlphaFoldDB" id="A0A1D1UZ32"/>
<dbReference type="SUPFAM" id="SSF56645">
    <property type="entry name" value="Acyl-CoA dehydrogenase NM domain-like"/>
    <property type="match status" value="1"/>
</dbReference>
<dbReference type="GO" id="GO:0003995">
    <property type="term" value="F:acyl-CoA dehydrogenase activity"/>
    <property type="evidence" value="ECO:0007669"/>
    <property type="project" value="TreeGrafter"/>
</dbReference>
<dbReference type="Pfam" id="PF02771">
    <property type="entry name" value="Acyl-CoA_dh_N"/>
    <property type="match status" value="1"/>
</dbReference>
<evidence type="ECO:0000259" key="10">
    <source>
        <dbReference type="Pfam" id="PF00441"/>
    </source>
</evidence>
<feature type="domain" description="Acyl-CoA dehydrogenase/oxidase C-terminal" evidence="10">
    <location>
        <begin position="339"/>
        <end position="484"/>
    </location>
</feature>